<accession>G4T043</accession>
<dbReference type="AlphaFoldDB" id="G4T043"/>
<keyword evidence="2" id="KW-0732">Signal</keyword>
<feature type="signal peptide" evidence="2">
    <location>
        <begin position="1"/>
        <end position="20"/>
    </location>
</feature>
<evidence type="ECO:0000256" key="1">
    <source>
        <dbReference type="SAM" id="MobiDB-lite"/>
    </source>
</evidence>
<sequence length="171" mass="17901">MMNNLFKLIFCAAIVSVVVACGDSSSSAKQVGISSTHVIEGTVTDRDELIVSGKILAKDKNGSTIATAEPDQEAHYSIALPPGSAYPVTLEIAVDENTLLEAVVMDSALAMQDISTMSTLVVESARNLGGLTKQNMAQAAINAIRQNKKASGKGTSTGFKGDPTKQYGGWH</sequence>
<dbReference type="PATRIC" id="fig|271065.3.peg.1690"/>
<proteinExistence type="predicted"/>
<dbReference type="Proteomes" id="UP000008315">
    <property type="component" value="Chromosome"/>
</dbReference>
<evidence type="ECO:0000256" key="2">
    <source>
        <dbReference type="SAM" id="SignalP"/>
    </source>
</evidence>
<dbReference type="EMBL" id="FO082060">
    <property type="protein sequence ID" value="CCE23333.1"/>
    <property type="molecule type" value="Genomic_DNA"/>
</dbReference>
<keyword evidence="4" id="KW-1185">Reference proteome</keyword>
<name>G4T043_META2</name>
<feature type="chain" id="PRO_5003468261" description="Lipoprotein" evidence="2">
    <location>
        <begin position="21"/>
        <end position="171"/>
    </location>
</feature>
<evidence type="ECO:0000313" key="3">
    <source>
        <dbReference type="EMBL" id="CCE23333.1"/>
    </source>
</evidence>
<dbReference type="PROSITE" id="PS51257">
    <property type="entry name" value="PROKAR_LIPOPROTEIN"/>
    <property type="match status" value="1"/>
</dbReference>
<evidence type="ECO:0000313" key="4">
    <source>
        <dbReference type="Proteomes" id="UP000008315"/>
    </source>
</evidence>
<dbReference type="KEGG" id="mah:MEALZ_1646"/>
<gene>
    <name evidence="3" type="ordered locus">MEALZ_1646</name>
</gene>
<organism evidence="3 4">
    <name type="scientific">Methylotuvimicrobium alcaliphilum (strain DSM 19304 / NCIMB 14124 / VKM B-2133 / 20Z)</name>
    <name type="common">Methylomicrobium alcaliphilum</name>
    <dbReference type="NCBI Taxonomy" id="1091494"/>
    <lineage>
        <taxon>Bacteria</taxon>
        <taxon>Pseudomonadati</taxon>
        <taxon>Pseudomonadota</taxon>
        <taxon>Gammaproteobacteria</taxon>
        <taxon>Methylococcales</taxon>
        <taxon>Methylococcaceae</taxon>
        <taxon>Methylotuvimicrobium</taxon>
    </lineage>
</organism>
<dbReference type="HOGENOM" id="CLU_1501808_0_0_6"/>
<feature type="region of interest" description="Disordered" evidence="1">
    <location>
        <begin position="147"/>
        <end position="171"/>
    </location>
</feature>
<protein>
    <recommendedName>
        <fullName evidence="5">Lipoprotein</fullName>
    </recommendedName>
</protein>
<evidence type="ECO:0008006" key="5">
    <source>
        <dbReference type="Google" id="ProtNLM"/>
    </source>
</evidence>
<reference evidence="4" key="1">
    <citation type="journal article" date="2012" name="J. Bacteriol.">
        <title>Genome sequence of the haloalkaliphilic methanotrophic bacterium Methylomicrobium alcaliphilum 20Z.</title>
        <authorList>
            <person name="Vuilleumier S."/>
            <person name="Khmelenina V.N."/>
            <person name="Bringel F."/>
            <person name="Reshetnikov A.S."/>
            <person name="Lajus A."/>
            <person name="Mangenot S."/>
            <person name="Rouy Z."/>
            <person name="Op den Camp H.J."/>
            <person name="Jetten M.S."/>
            <person name="Dispirito A.A."/>
            <person name="Dunfield P."/>
            <person name="Klotz M.G."/>
            <person name="Semrau J.D."/>
            <person name="Stein L.Y."/>
            <person name="Barbe V."/>
            <person name="Medigue C."/>
            <person name="Trotsenko Y.A."/>
            <person name="Kalyuzhnaya M.G."/>
        </authorList>
    </citation>
    <scope>NUCLEOTIDE SEQUENCE [LARGE SCALE GENOMIC DNA]</scope>
    <source>
        <strain evidence="4">DSM 19304 / NCIMB 14124 / VKM B-2133 / 20Z</strain>
    </source>
</reference>
<dbReference type="STRING" id="1091494.MEALZ_1646"/>